<dbReference type="Pfam" id="PF01370">
    <property type="entry name" value="Epimerase"/>
    <property type="match status" value="1"/>
</dbReference>
<dbReference type="InterPro" id="IPR051783">
    <property type="entry name" value="NAD(P)-dependent_oxidoreduct"/>
</dbReference>
<gene>
    <name evidence="2" type="ORF">EYC82_15445</name>
</gene>
<sequence length="339" mass="37002">MTPEALNVMVTGGTGFVGFHTVRALVNAGHSVRLLVRSPEKMQRVFAPFGLENLPYIQGDITDETSVNHALKGCNAVVHSAALVSVHASDSEKVLNNNLLGTRLVLGGAWQRGIRRMVQVSSTTALFRRGVASVDEHSPLGTALSGYGRSKIECEKFVRELQSKGAPIYTTYPGSIMGPDDPGLSEAMIGLRTFLNTRLLLDTSSGIQIIDVRDLAQAHLALLERGGPPARYLIGGNYYSWPEYARLMKGITRRKLHRVSVRPGLLRAAGAIADVLSPFVNMDLPLSRESVSYATEWAIANDRLVKKTLSLEYLTTEKTLRDSIEWLYSSGHLSGKAKT</sequence>
<evidence type="ECO:0000313" key="2">
    <source>
        <dbReference type="EMBL" id="MCX2978761.1"/>
    </source>
</evidence>
<organism evidence="2 3">
    <name type="scientific">Candidatus Marimicrobium litorale</name>
    <dbReference type="NCBI Taxonomy" id="2518991"/>
    <lineage>
        <taxon>Bacteria</taxon>
        <taxon>Pseudomonadati</taxon>
        <taxon>Pseudomonadota</taxon>
        <taxon>Gammaproteobacteria</taxon>
        <taxon>Cellvibrionales</taxon>
        <taxon>Halieaceae</taxon>
        <taxon>Marimicrobium</taxon>
    </lineage>
</organism>
<feature type="domain" description="NAD-dependent epimerase/dehydratase" evidence="1">
    <location>
        <begin position="8"/>
        <end position="235"/>
    </location>
</feature>
<evidence type="ECO:0000259" key="1">
    <source>
        <dbReference type="Pfam" id="PF01370"/>
    </source>
</evidence>
<dbReference type="SUPFAM" id="SSF51735">
    <property type="entry name" value="NAD(P)-binding Rossmann-fold domains"/>
    <property type="match status" value="1"/>
</dbReference>
<evidence type="ECO:0000313" key="3">
    <source>
        <dbReference type="Proteomes" id="UP001143304"/>
    </source>
</evidence>
<dbReference type="InterPro" id="IPR036291">
    <property type="entry name" value="NAD(P)-bd_dom_sf"/>
</dbReference>
<name>A0ABT3T907_9GAMM</name>
<dbReference type="PANTHER" id="PTHR48079:SF6">
    <property type="entry name" value="NAD(P)-BINDING DOMAIN-CONTAINING PROTEIN-RELATED"/>
    <property type="match status" value="1"/>
</dbReference>
<dbReference type="EMBL" id="SHNO01000001">
    <property type="protein sequence ID" value="MCX2978761.1"/>
    <property type="molecule type" value="Genomic_DNA"/>
</dbReference>
<comment type="caution">
    <text evidence="2">The sequence shown here is derived from an EMBL/GenBank/DDBJ whole genome shotgun (WGS) entry which is preliminary data.</text>
</comment>
<dbReference type="PANTHER" id="PTHR48079">
    <property type="entry name" value="PROTEIN YEEZ"/>
    <property type="match status" value="1"/>
</dbReference>
<proteinExistence type="predicted"/>
<dbReference type="InterPro" id="IPR001509">
    <property type="entry name" value="Epimerase_deHydtase"/>
</dbReference>
<accession>A0ABT3T907</accession>
<keyword evidence="3" id="KW-1185">Reference proteome</keyword>
<dbReference type="Gene3D" id="3.40.50.720">
    <property type="entry name" value="NAD(P)-binding Rossmann-like Domain"/>
    <property type="match status" value="1"/>
</dbReference>
<protein>
    <submittedName>
        <fullName evidence="2">SDR family NAD(P)-dependent oxidoreductase</fullName>
    </submittedName>
</protein>
<reference evidence="2" key="1">
    <citation type="submission" date="2019-02" db="EMBL/GenBank/DDBJ databases">
        <authorList>
            <person name="Li S.-H."/>
        </authorList>
    </citation>
    <scope>NUCLEOTIDE SEQUENCE</scope>
    <source>
        <strain evidence="2">IMCC11814</strain>
    </source>
</reference>
<dbReference type="RefSeq" id="WP_279250453.1">
    <property type="nucleotide sequence ID" value="NZ_SHNO01000001.1"/>
</dbReference>
<dbReference type="Proteomes" id="UP001143304">
    <property type="component" value="Unassembled WGS sequence"/>
</dbReference>